<dbReference type="AlphaFoldDB" id="A0A9Q0IFN7"/>
<reference evidence="1" key="1">
    <citation type="submission" date="2022-07" db="EMBL/GenBank/DDBJ databases">
        <title>Chromosome-level genome of Muraenolepis orangiensis.</title>
        <authorList>
            <person name="Kim J."/>
        </authorList>
    </citation>
    <scope>NUCLEOTIDE SEQUENCE</scope>
    <source>
        <strain evidence="1">KU_S4_2022</strain>
        <tissue evidence="1">Muscle</tissue>
    </source>
</reference>
<protein>
    <submittedName>
        <fullName evidence="1">Uncharacterized protein</fullName>
    </submittedName>
</protein>
<keyword evidence="2" id="KW-1185">Reference proteome</keyword>
<organism evidence="1 2">
    <name type="scientific">Muraenolepis orangiensis</name>
    <name type="common">Patagonian moray cod</name>
    <dbReference type="NCBI Taxonomy" id="630683"/>
    <lineage>
        <taxon>Eukaryota</taxon>
        <taxon>Metazoa</taxon>
        <taxon>Chordata</taxon>
        <taxon>Craniata</taxon>
        <taxon>Vertebrata</taxon>
        <taxon>Euteleostomi</taxon>
        <taxon>Actinopterygii</taxon>
        <taxon>Neopterygii</taxon>
        <taxon>Teleostei</taxon>
        <taxon>Neoteleostei</taxon>
        <taxon>Acanthomorphata</taxon>
        <taxon>Zeiogadaria</taxon>
        <taxon>Gadariae</taxon>
        <taxon>Gadiformes</taxon>
        <taxon>Muraenolepidoidei</taxon>
        <taxon>Muraenolepididae</taxon>
        <taxon>Muraenolepis</taxon>
    </lineage>
</organism>
<sequence length="123" mass="13234">MVPSTLIGYCKRLGQRTGLAQHPSPIGRMVPSINWTLTAGHAPEPLTSALISYCTCPRPLIGPLSQLLALHSPFCGCSEKRLVGPPGLRLRVEVFRGGEVVEVVEVVDHRCRRQPLDVVGSGA</sequence>
<accession>A0A9Q0IFN7</accession>
<name>A0A9Q0IFN7_9TELE</name>
<proteinExistence type="predicted"/>
<dbReference type="Proteomes" id="UP001148018">
    <property type="component" value="Unassembled WGS sequence"/>
</dbReference>
<dbReference type="EMBL" id="JANIIK010000108">
    <property type="protein sequence ID" value="KAJ3598707.1"/>
    <property type="molecule type" value="Genomic_DNA"/>
</dbReference>
<evidence type="ECO:0000313" key="2">
    <source>
        <dbReference type="Proteomes" id="UP001148018"/>
    </source>
</evidence>
<evidence type="ECO:0000313" key="1">
    <source>
        <dbReference type="EMBL" id="KAJ3598707.1"/>
    </source>
</evidence>
<comment type="caution">
    <text evidence="1">The sequence shown here is derived from an EMBL/GenBank/DDBJ whole genome shotgun (WGS) entry which is preliminary data.</text>
</comment>
<gene>
    <name evidence="1" type="ORF">NHX12_000730</name>
</gene>